<proteinExistence type="predicted"/>
<dbReference type="Gene3D" id="3.90.550.10">
    <property type="entry name" value="Spore Coat Polysaccharide Biosynthesis Protein SpsA, Chain A"/>
    <property type="match status" value="2"/>
</dbReference>
<keyword evidence="2" id="KW-0808">Transferase</keyword>
<keyword evidence="3" id="KW-1185">Reference proteome</keyword>
<dbReference type="EC" id="2.4.-.-" evidence="2"/>
<dbReference type="CDD" id="cd04186">
    <property type="entry name" value="GT_2_like_c"/>
    <property type="match status" value="1"/>
</dbReference>
<dbReference type="SUPFAM" id="SSF53448">
    <property type="entry name" value="Nucleotide-diphospho-sugar transferases"/>
    <property type="match status" value="2"/>
</dbReference>
<dbReference type="GO" id="GO:0016757">
    <property type="term" value="F:glycosyltransferase activity"/>
    <property type="evidence" value="ECO:0007669"/>
    <property type="project" value="UniProtKB-KW"/>
</dbReference>
<evidence type="ECO:0000313" key="3">
    <source>
        <dbReference type="Proteomes" id="UP001556220"/>
    </source>
</evidence>
<dbReference type="RefSeq" id="WP_367854879.1">
    <property type="nucleotide sequence ID" value="NZ_JBFOHK010000003.1"/>
</dbReference>
<evidence type="ECO:0000313" key="2">
    <source>
        <dbReference type="EMBL" id="MEW9572824.1"/>
    </source>
</evidence>
<keyword evidence="2" id="KW-0328">Glycosyltransferase</keyword>
<dbReference type="Gene3D" id="3.40.50.2000">
    <property type="entry name" value="Glycogen Phosphorylase B"/>
    <property type="match status" value="2"/>
</dbReference>
<organism evidence="2 3">
    <name type="scientific">Rhodanobacter lycopersici</name>
    <dbReference type="NCBI Taxonomy" id="3162487"/>
    <lineage>
        <taxon>Bacteria</taxon>
        <taxon>Pseudomonadati</taxon>
        <taxon>Pseudomonadota</taxon>
        <taxon>Gammaproteobacteria</taxon>
        <taxon>Lysobacterales</taxon>
        <taxon>Rhodanobacteraceae</taxon>
        <taxon>Rhodanobacter</taxon>
    </lineage>
</organism>
<gene>
    <name evidence="2" type="ORF">ABQJ54_13780</name>
</gene>
<dbReference type="InterPro" id="IPR001173">
    <property type="entry name" value="Glyco_trans_2-like"/>
</dbReference>
<feature type="domain" description="Glycosyltransferase 2-like" evidence="1">
    <location>
        <begin position="762"/>
        <end position="942"/>
    </location>
</feature>
<dbReference type="SUPFAM" id="SSF53756">
    <property type="entry name" value="UDP-Glycosyltransferase/glycogen phosphorylase"/>
    <property type="match status" value="2"/>
</dbReference>
<evidence type="ECO:0000259" key="1">
    <source>
        <dbReference type="Pfam" id="PF00535"/>
    </source>
</evidence>
<dbReference type="PANTHER" id="PTHR43179">
    <property type="entry name" value="RHAMNOSYLTRANSFERASE WBBL"/>
    <property type="match status" value="1"/>
</dbReference>
<name>A0ABV3QH12_9GAMM</name>
<sequence length="1377" mass="151492">MQIEERLAQNHARFQGMLDGIEAAIGANDLEHAIELATNASALAWLQGCGIFASPRLEALLARIGQAIPAETPRKRETGGQRHVVSVVSRAYDTGGHTRLACRWIALDQHSRHTLVTTRQGNTPIPAMIEALTGNRQAALATLSSDSEVGLVRALRDCLADADLVVLHIHPDDPLPVVALAGMDSPPTVLFEDHASHAFWNGASTSNLIVSLTESATRIATMRRGVPPSQIGWVPIPLDFATLDQPPGIDVRERYRIPPDAPLLMSCGAAYKFMPIDGVSLADLLLPLLDERPDVHVLLVGPSSDPAGTHLAASCPERVHLAGNIAEPDVLRAAYASCDIYLDVAPFPSNTAMCEAAALGKPVLKFAPQAWTDCGFTVDMDAIPAPLYVSRDVDDYRQKLRLLIDSPTLRAQRGRLVGDMLRLCHNDSLFQGQIEALYKQAAQLPLIELDESATSHRVELFDVLLGKLADNMAEASQSTAPNASLEFRPLSPDEYYRRWLGTQQLSSHRVTAARARISTACSFHVLVTDTGSTEQLERTLQSLERQSLPARAVTVLGEPAAVLPGHVATSPLGEGWVAACNEIAAASTAEWLLPLEAGDVLADDALLLLADTATAHPGLSCCYADEDTWLPEGPAAPILKPDVNLDLLRSYPYTGRMLAMRREHLLAAGGLQQQAGAMAAYDHVFRCIEQFGLGSIGHVAEPILHSAVPFGTWLAAPDTGLLGRQALAGHLERLGIAHEIHPGVLAGSHRITYQHQRQPPVSIIIPTRDQLPMLNGLIDSLLAKTSYKNYELLIVDNDSREPAACAYLDGIERLGNPQLRVLRWPHPFNYSAINNFAAAQARGEYLILLNNDTAVLQADWIETLLNHAQRPEVGIVGAKLHYPDGRIQHAGVILGLRGPADHLYIGDAMDASGYMHRLQVDQNYTIVTAACLMIRKSVYEEVGGLDEQDFKVSYNDVDLCLKVHKAGYLTVWTPYARLMHEGSVSQTKVDKTASEAKTARFKGEQEAMYRKWLPLLARDPAYNRNLGLNGNGFDLAEVRARAWQPFEHPALPNLFCIAADETGCGHYRVMQPFHAMRRDGLAEGMIGNMHLAPVLMERFAPASLVLQRQYTDGQIKVLRSYREFSRAFKVYELDDYLPNVPIKSAHRGDMPRDIMKSLRKSVALTDRFVVSTAPLAEAFADLHSDIRVVQNRLPVDWWGDVRGERRKGAKPRVGWGGGGSHRGDLELIADVVRDLADEVEWVFLGMCPEKLRPHVHEFHQGVPIALYPAKLASLNLDLALAPLEDNLFNACKSNLRLLEYGACGFPVICSDIVCYRDDLPVTRVRNRYKEWVDAIRMHTTDLDATARMGDALREVVHRDWMLSGDNLVAWRDAWLPN</sequence>
<dbReference type="Proteomes" id="UP001556220">
    <property type="component" value="Unassembled WGS sequence"/>
</dbReference>
<accession>A0ABV3QH12</accession>
<dbReference type="InterPro" id="IPR029044">
    <property type="entry name" value="Nucleotide-diphossugar_trans"/>
</dbReference>
<dbReference type="PANTHER" id="PTHR43179:SF7">
    <property type="entry name" value="RHAMNOSYLTRANSFERASE WBBL"/>
    <property type="match status" value="1"/>
</dbReference>
<protein>
    <submittedName>
        <fullName evidence="2">Glycosyltransferase</fullName>
        <ecNumber evidence="2">2.4.-.-</ecNumber>
    </submittedName>
</protein>
<comment type="caution">
    <text evidence="2">The sequence shown here is derived from an EMBL/GenBank/DDBJ whole genome shotgun (WGS) entry which is preliminary data.</text>
</comment>
<reference evidence="2 3" key="1">
    <citation type="submission" date="2024-06" db="EMBL/GenBank/DDBJ databases">
        <authorList>
            <person name="Woo H."/>
        </authorList>
    </citation>
    <scope>NUCLEOTIDE SEQUENCE [LARGE SCALE GENOMIC DNA]</scope>
    <source>
        <strain evidence="2 3">Si-c</strain>
    </source>
</reference>
<dbReference type="Pfam" id="PF00535">
    <property type="entry name" value="Glycos_transf_2"/>
    <property type="match status" value="1"/>
</dbReference>
<dbReference type="EMBL" id="JBFOHK010000003">
    <property type="protein sequence ID" value="MEW9572824.1"/>
    <property type="molecule type" value="Genomic_DNA"/>
</dbReference>